<reference evidence="10 11" key="1">
    <citation type="journal article" date="2016" name="Nat. Commun.">
        <title>Thousands of microbial genomes shed light on interconnected biogeochemical processes in an aquifer system.</title>
        <authorList>
            <person name="Anantharaman K."/>
            <person name="Brown C.T."/>
            <person name="Hug L.A."/>
            <person name="Sharon I."/>
            <person name="Castelle C.J."/>
            <person name="Probst A.J."/>
            <person name="Thomas B.C."/>
            <person name="Singh A."/>
            <person name="Wilkins M.J."/>
            <person name="Karaoz U."/>
            <person name="Brodie E.L."/>
            <person name="Williams K.H."/>
            <person name="Hubbard S.S."/>
            <person name="Banfield J.F."/>
        </authorList>
    </citation>
    <scope>NUCLEOTIDE SEQUENCE [LARGE SCALE GENOMIC DNA]</scope>
</reference>
<dbReference type="STRING" id="1798507.A3A34_00020"/>
<dbReference type="Pfam" id="PF01425">
    <property type="entry name" value="Amidase"/>
    <property type="match status" value="1"/>
</dbReference>
<dbReference type="InterPro" id="IPR004412">
    <property type="entry name" value="GatA"/>
</dbReference>
<keyword evidence="2 7" id="KW-0436">Ligase</keyword>
<protein>
    <recommendedName>
        <fullName evidence="7">Glutamyl-tRNA(Gln) amidotransferase subunit A</fullName>
        <shortName evidence="7">Glu-ADT subunit A</shortName>
        <ecNumber evidence="7">6.3.5.7</ecNumber>
    </recommendedName>
</protein>
<evidence type="ECO:0000256" key="7">
    <source>
        <dbReference type="HAMAP-Rule" id="MF_00120"/>
    </source>
</evidence>
<dbReference type="Gene3D" id="3.90.1300.10">
    <property type="entry name" value="Amidase signature (AS) domain"/>
    <property type="match status" value="1"/>
</dbReference>
<evidence type="ECO:0000256" key="3">
    <source>
        <dbReference type="ARBA" id="ARBA00022741"/>
    </source>
</evidence>
<comment type="catalytic activity">
    <reaction evidence="6 7">
        <text>L-glutamyl-tRNA(Gln) + L-glutamine + ATP + H2O = L-glutaminyl-tRNA(Gln) + L-glutamate + ADP + phosphate + H(+)</text>
        <dbReference type="Rhea" id="RHEA:17521"/>
        <dbReference type="Rhea" id="RHEA-COMP:9681"/>
        <dbReference type="Rhea" id="RHEA-COMP:9684"/>
        <dbReference type="ChEBI" id="CHEBI:15377"/>
        <dbReference type="ChEBI" id="CHEBI:15378"/>
        <dbReference type="ChEBI" id="CHEBI:29985"/>
        <dbReference type="ChEBI" id="CHEBI:30616"/>
        <dbReference type="ChEBI" id="CHEBI:43474"/>
        <dbReference type="ChEBI" id="CHEBI:58359"/>
        <dbReference type="ChEBI" id="CHEBI:78520"/>
        <dbReference type="ChEBI" id="CHEBI:78521"/>
        <dbReference type="ChEBI" id="CHEBI:456216"/>
        <dbReference type="EC" id="6.3.5.7"/>
    </reaction>
</comment>
<evidence type="ECO:0000256" key="4">
    <source>
        <dbReference type="ARBA" id="ARBA00022840"/>
    </source>
</evidence>
<dbReference type="GO" id="GO:0006412">
    <property type="term" value="P:translation"/>
    <property type="evidence" value="ECO:0007669"/>
    <property type="project" value="UniProtKB-UniRule"/>
</dbReference>
<feature type="active site" description="Charge relay system" evidence="7">
    <location>
        <position position="92"/>
    </location>
</feature>
<evidence type="ECO:0000256" key="6">
    <source>
        <dbReference type="ARBA" id="ARBA00047407"/>
    </source>
</evidence>
<dbReference type="GO" id="GO:0030956">
    <property type="term" value="C:glutamyl-tRNA(Gln) amidotransferase complex"/>
    <property type="evidence" value="ECO:0007669"/>
    <property type="project" value="InterPro"/>
</dbReference>
<dbReference type="GO" id="GO:0005524">
    <property type="term" value="F:ATP binding"/>
    <property type="evidence" value="ECO:0007669"/>
    <property type="project" value="UniProtKB-KW"/>
</dbReference>
<evidence type="ECO:0000259" key="9">
    <source>
        <dbReference type="Pfam" id="PF01425"/>
    </source>
</evidence>
<dbReference type="NCBIfam" id="TIGR00132">
    <property type="entry name" value="gatA"/>
    <property type="match status" value="1"/>
</dbReference>
<dbReference type="HAMAP" id="MF_00120">
    <property type="entry name" value="GatA"/>
    <property type="match status" value="1"/>
</dbReference>
<organism evidence="10 11">
    <name type="scientific">Candidatus Kaiserbacteria bacterium RIFCSPLOWO2_01_FULL_50_24</name>
    <dbReference type="NCBI Taxonomy" id="1798507"/>
    <lineage>
        <taxon>Bacteria</taxon>
        <taxon>Candidatus Kaiseribacteriota</taxon>
    </lineage>
</organism>
<comment type="function">
    <text evidence="7">Allows the formation of correctly charged Gln-tRNA(Gln) through the transamidation of misacylated Glu-tRNA(Gln) in organisms which lack glutaminyl-tRNA synthetase. The reaction takes place in the presence of glutamine and ATP through an activated gamma-phospho-Glu-tRNA(Gln).</text>
</comment>
<evidence type="ECO:0000313" key="11">
    <source>
        <dbReference type="Proteomes" id="UP000178587"/>
    </source>
</evidence>
<evidence type="ECO:0000256" key="1">
    <source>
        <dbReference type="ARBA" id="ARBA00008069"/>
    </source>
</evidence>
<feature type="active site" description="Acyl-ester intermediate" evidence="7">
    <location>
        <position position="191"/>
    </location>
</feature>
<accession>A0A1F6EQW9</accession>
<dbReference type="GO" id="GO:0050567">
    <property type="term" value="F:glutaminyl-tRNA synthase (glutamine-hydrolyzing) activity"/>
    <property type="evidence" value="ECO:0007669"/>
    <property type="project" value="UniProtKB-UniRule"/>
</dbReference>
<proteinExistence type="inferred from homology"/>
<dbReference type="Proteomes" id="UP000178587">
    <property type="component" value="Unassembled WGS sequence"/>
</dbReference>
<comment type="caution">
    <text evidence="10">The sequence shown here is derived from an EMBL/GenBank/DDBJ whole genome shotgun (WGS) entry which is preliminary data.</text>
</comment>
<dbReference type="EMBL" id="MFLU01000006">
    <property type="protein sequence ID" value="OGG76024.1"/>
    <property type="molecule type" value="Genomic_DNA"/>
</dbReference>
<evidence type="ECO:0000256" key="5">
    <source>
        <dbReference type="ARBA" id="ARBA00022917"/>
    </source>
</evidence>
<dbReference type="InterPro" id="IPR020556">
    <property type="entry name" value="Amidase_CS"/>
</dbReference>
<feature type="active site" description="Charge relay system" evidence="7">
    <location>
        <position position="167"/>
    </location>
</feature>
<dbReference type="PANTHER" id="PTHR11895">
    <property type="entry name" value="TRANSAMIDASE"/>
    <property type="match status" value="1"/>
</dbReference>
<evidence type="ECO:0000256" key="2">
    <source>
        <dbReference type="ARBA" id="ARBA00022598"/>
    </source>
</evidence>
<evidence type="ECO:0000256" key="8">
    <source>
        <dbReference type="SAM" id="MobiDB-lite"/>
    </source>
</evidence>
<dbReference type="InterPro" id="IPR023631">
    <property type="entry name" value="Amidase_dom"/>
</dbReference>
<feature type="domain" description="Amidase" evidence="9">
    <location>
        <begin position="52"/>
        <end position="476"/>
    </location>
</feature>
<feature type="region of interest" description="Disordered" evidence="8">
    <location>
        <begin position="148"/>
        <end position="169"/>
    </location>
</feature>
<dbReference type="SUPFAM" id="SSF75304">
    <property type="entry name" value="Amidase signature (AS) enzymes"/>
    <property type="match status" value="1"/>
</dbReference>
<comment type="similarity">
    <text evidence="1 7">Belongs to the amidase family. GatA subfamily.</text>
</comment>
<dbReference type="InterPro" id="IPR000120">
    <property type="entry name" value="Amidase"/>
</dbReference>
<dbReference type="EC" id="6.3.5.7" evidence="7"/>
<sequence>MNLETLTIVEARMALDAKEYSALELTNAYLEAIRAKDGDLPALPAGRHGGRQGIHAYLEVWEEVARAEAKRADERIARGESAPLTGIPVAVKDNMLIEGRIASAASKILENYVASYDATVITKLKQQGVVFLGRTNMDEFAMGSSTENSAFGATKNPHDTSRVPGGSSGGSAAAVSGGMALAALGSDTGGSIRQPAALCGSVGLKPTYGAVSRYGLIAMGSSLDQIGPITRSVSDSRIVFDAIRGRDPKDSTSIELAEHSKNKKLPVIGVLRRFSEHAEKDVLARFNETLKKLRASGYEVRDPVEASTLLDDSLAAYYIVMPAEASTNLARYDGIRCGLSVPAETIGDVYAKTRGEGFGPEVRRRILIGTFVLSAGYADAYYRRATAMREKIREDFVHTFANGVDVLVTPTTPSPAFTFGEKADSLAMYAADIFTVPVNLAGIPALSVPVGTVDREGKNLPVGFQIIAPHGGEETLFAVGADVEKV</sequence>
<evidence type="ECO:0000313" key="10">
    <source>
        <dbReference type="EMBL" id="OGG76024.1"/>
    </source>
</evidence>
<dbReference type="InterPro" id="IPR036928">
    <property type="entry name" value="AS_sf"/>
</dbReference>
<dbReference type="AlphaFoldDB" id="A0A1F6EQW9"/>
<dbReference type="PANTHER" id="PTHR11895:SF151">
    <property type="entry name" value="GLUTAMYL-TRNA(GLN) AMIDOTRANSFERASE SUBUNIT A"/>
    <property type="match status" value="1"/>
</dbReference>
<dbReference type="PROSITE" id="PS00571">
    <property type="entry name" value="AMIDASES"/>
    <property type="match status" value="1"/>
</dbReference>
<name>A0A1F6EQW9_9BACT</name>
<keyword evidence="4 7" id="KW-0067">ATP-binding</keyword>
<comment type="subunit">
    <text evidence="7">Heterotrimer of A, B and C subunits.</text>
</comment>
<keyword evidence="3 7" id="KW-0547">Nucleotide-binding</keyword>
<keyword evidence="5 7" id="KW-0648">Protein biosynthesis</keyword>
<gene>
    <name evidence="7" type="primary">gatA</name>
    <name evidence="10" type="ORF">A3A34_00020</name>
</gene>